<protein>
    <submittedName>
        <fullName evidence="5">GFA family protein</fullName>
    </submittedName>
</protein>
<dbReference type="GO" id="GO:0046872">
    <property type="term" value="F:metal ion binding"/>
    <property type="evidence" value="ECO:0007669"/>
    <property type="project" value="UniProtKB-KW"/>
</dbReference>
<comment type="similarity">
    <text evidence="1">Belongs to the Gfa family.</text>
</comment>
<dbReference type="InterPro" id="IPR006913">
    <property type="entry name" value="CENP-V/GFA"/>
</dbReference>
<dbReference type="InterPro" id="IPR011057">
    <property type="entry name" value="Mss4-like_sf"/>
</dbReference>
<proteinExistence type="inferred from homology"/>
<keyword evidence="6" id="KW-1185">Reference proteome</keyword>
<evidence type="ECO:0000256" key="2">
    <source>
        <dbReference type="ARBA" id="ARBA00022723"/>
    </source>
</evidence>
<accession>A0A437LU46</accession>
<reference evidence="5 6" key="1">
    <citation type="submission" date="2019-01" db="EMBL/GenBank/DDBJ databases">
        <authorList>
            <person name="Chen W.-M."/>
        </authorList>
    </citation>
    <scope>NUCLEOTIDE SEQUENCE [LARGE SCALE GENOMIC DNA]</scope>
    <source>
        <strain evidence="5 6">CCP-18</strain>
    </source>
</reference>
<sequence>MIDGTCLCGTARWSLKDVPKTATACSCTACRRYGTLWAYGWEGEDVTFSGETTAFVRGDSLSFNFCPKCGNVSHWRGLSVDEQGRRRVAVNLRLAEPGPIERVPVRHFDGLDKWESRPDDGKCVKDLWF</sequence>
<evidence type="ECO:0000313" key="6">
    <source>
        <dbReference type="Proteomes" id="UP000288587"/>
    </source>
</evidence>
<feature type="domain" description="CENP-V/GFA" evidence="4">
    <location>
        <begin position="2"/>
        <end position="115"/>
    </location>
</feature>
<dbReference type="GO" id="GO:0016846">
    <property type="term" value="F:carbon-sulfur lyase activity"/>
    <property type="evidence" value="ECO:0007669"/>
    <property type="project" value="InterPro"/>
</dbReference>
<dbReference type="PANTHER" id="PTHR28620">
    <property type="entry name" value="CENTROMERE PROTEIN V"/>
    <property type="match status" value="1"/>
</dbReference>
<dbReference type="Pfam" id="PF04828">
    <property type="entry name" value="GFA"/>
    <property type="match status" value="1"/>
</dbReference>
<comment type="caution">
    <text evidence="5">The sequence shown here is derived from an EMBL/GenBank/DDBJ whole genome shotgun (WGS) entry which is preliminary data.</text>
</comment>
<dbReference type="InterPro" id="IPR052355">
    <property type="entry name" value="CENP-V-like"/>
</dbReference>
<evidence type="ECO:0000313" key="5">
    <source>
        <dbReference type="EMBL" id="RVT88930.1"/>
    </source>
</evidence>
<keyword evidence="2" id="KW-0479">Metal-binding</keyword>
<name>A0A437LU46_9BURK</name>
<dbReference type="PROSITE" id="PS51891">
    <property type="entry name" value="CENP_V_GFA"/>
    <property type="match status" value="1"/>
</dbReference>
<dbReference type="OrthoDB" id="327703at2"/>
<evidence type="ECO:0000256" key="3">
    <source>
        <dbReference type="ARBA" id="ARBA00022833"/>
    </source>
</evidence>
<organism evidence="5 6">
    <name type="scientific">Inhella crocodyli</name>
    <dbReference type="NCBI Taxonomy" id="2499851"/>
    <lineage>
        <taxon>Bacteria</taxon>
        <taxon>Pseudomonadati</taxon>
        <taxon>Pseudomonadota</taxon>
        <taxon>Betaproteobacteria</taxon>
        <taxon>Burkholderiales</taxon>
        <taxon>Sphaerotilaceae</taxon>
        <taxon>Inhella</taxon>
    </lineage>
</organism>
<dbReference type="AlphaFoldDB" id="A0A437LU46"/>
<dbReference type="EMBL" id="SACM01000001">
    <property type="protein sequence ID" value="RVT88930.1"/>
    <property type="molecule type" value="Genomic_DNA"/>
</dbReference>
<evidence type="ECO:0000256" key="1">
    <source>
        <dbReference type="ARBA" id="ARBA00005495"/>
    </source>
</evidence>
<dbReference type="PANTHER" id="PTHR28620:SF1">
    <property type="entry name" value="CENP-V_GFA DOMAIN-CONTAINING PROTEIN"/>
    <property type="match status" value="1"/>
</dbReference>
<dbReference type="Proteomes" id="UP000288587">
    <property type="component" value="Unassembled WGS sequence"/>
</dbReference>
<gene>
    <name evidence="5" type="ORF">EOD73_02755</name>
</gene>
<dbReference type="SUPFAM" id="SSF51316">
    <property type="entry name" value="Mss4-like"/>
    <property type="match status" value="1"/>
</dbReference>
<dbReference type="Gene3D" id="2.170.150.70">
    <property type="match status" value="1"/>
</dbReference>
<evidence type="ECO:0000259" key="4">
    <source>
        <dbReference type="PROSITE" id="PS51891"/>
    </source>
</evidence>
<keyword evidence="3" id="KW-0862">Zinc</keyword>